<evidence type="ECO:0000313" key="2">
    <source>
        <dbReference type="EnsemblPlants" id="AUR62043072-RA:cds"/>
    </source>
</evidence>
<proteinExistence type="predicted"/>
<organism evidence="2 3">
    <name type="scientific">Chenopodium quinoa</name>
    <name type="common">Quinoa</name>
    <dbReference type="NCBI Taxonomy" id="63459"/>
    <lineage>
        <taxon>Eukaryota</taxon>
        <taxon>Viridiplantae</taxon>
        <taxon>Streptophyta</taxon>
        <taxon>Embryophyta</taxon>
        <taxon>Tracheophyta</taxon>
        <taxon>Spermatophyta</taxon>
        <taxon>Magnoliopsida</taxon>
        <taxon>eudicotyledons</taxon>
        <taxon>Gunneridae</taxon>
        <taxon>Pentapetalae</taxon>
        <taxon>Caryophyllales</taxon>
        <taxon>Chenopodiaceae</taxon>
        <taxon>Chenopodioideae</taxon>
        <taxon>Atripliceae</taxon>
        <taxon>Chenopodium</taxon>
    </lineage>
</organism>
<keyword evidence="3" id="KW-1185">Reference proteome</keyword>
<name>A0A803NAN2_CHEQI</name>
<dbReference type="InterPro" id="IPR043128">
    <property type="entry name" value="Rev_trsase/Diguanyl_cyclase"/>
</dbReference>
<dbReference type="InterPro" id="IPR041577">
    <property type="entry name" value="RT_RNaseH_2"/>
</dbReference>
<dbReference type="Pfam" id="PF17919">
    <property type="entry name" value="RT_RNaseH_2"/>
    <property type="match status" value="1"/>
</dbReference>
<dbReference type="Gramene" id="AUR62043072-RA">
    <property type="protein sequence ID" value="AUR62043072-RA:cds"/>
    <property type="gene ID" value="AUR62043072"/>
</dbReference>
<dbReference type="Proteomes" id="UP000596660">
    <property type="component" value="Unplaced"/>
</dbReference>
<dbReference type="AlphaFoldDB" id="A0A803NAN2"/>
<reference evidence="2" key="1">
    <citation type="journal article" date="2017" name="Nature">
        <title>The genome of Chenopodium quinoa.</title>
        <authorList>
            <person name="Jarvis D.E."/>
            <person name="Ho Y.S."/>
            <person name="Lightfoot D.J."/>
            <person name="Schmoeckel S.M."/>
            <person name="Li B."/>
            <person name="Borm T.J.A."/>
            <person name="Ohyanagi H."/>
            <person name="Mineta K."/>
            <person name="Michell C.T."/>
            <person name="Saber N."/>
            <person name="Kharbatia N.M."/>
            <person name="Rupper R.R."/>
            <person name="Sharp A.R."/>
            <person name="Dally N."/>
            <person name="Boughton B.A."/>
            <person name="Woo Y.H."/>
            <person name="Gao G."/>
            <person name="Schijlen E.G.W.M."/>
            <person name="Guo X."/>
            <person name="Momin A.A."/>
            <person name="Negrao S."/>
            <person name="Al-Babili S."/>
            <person name="Gehring C."/>
            <person name="Roessner U."/>
            <person name="Jung C."/>
            <person name="Murphy K."/>
            <person name="Arold S.T."/>
            <person name="Gojobori T."/>
            <person name="van der Linden C.G."/>
            <person name="van Loo E.N."/>
            <person name="Jellen E.N."/>
            <person name="Maughan P.J."/>
            <person name="Tester M."/>
        </authorList>
    </citation>
    <scope>NUCLEOTIDE SEQUENCE [LARGE SCALE GENOMIC DNA]</scope>
    <source>
        <strain evidence="2">cv. PI 614886</strain>
    </source>
</reference>
<evidence type="ECO:0000259" key="1">
    <source>
        <dbReference type="Pfam" id="PF17919"/>
    </source>
</evidence>
<dbReference type="PANTHER" id="PTHR48475:SF2">
    <property type="entry name" value="RIBONUCLEASE H"/>
    <property type="match status" value="1"/>
</dbReference>
<evidence type="ECO:0000313" key="3">
    <source>
        <dbReference type="Proteomes" id="UP000596660"/>
    </source>
</evidence>
<feature type="domain" description="Reverse transcriptase/retrotransposon-derived protein RNase H-like" evidence="1">
    <location>
        <begin position="65"/>
        <end position="163"/>
    </location>
</feature>
<accession>A0A803NAN2</accession>
<dbReference type="EnsemblPlants" id="AUR62043072-RA">
    <property type="protein sequence ID" value="AUR62043072-RA:cds"/>
    <property type="gene ID" value="AUR62043072"/>
</dbReference>
<sequence length="242" mass="27311">MSKQLMKWRCTQVIKSRPSELERRSTQSPPRNVKEVQKLTGSYLSRLTNFVRSTTSYGKNKEFLWTEKHEKSLQDLKQYMASPPLLSKPKEHVMLQLYLAVSASSLSLILAREDDNQHLPAYYISKSLLDAEIRYSALEKLVLALTTTVKKLQHYIETHPVVVRTNFPLKSVLRSQNLTGRLGKWCDTLSGYNIKYQIRMAIKSQALANFVAVLDVLTDVLAEVAPGGVAGDGVEDVATKDV</sequence>
<reference evidence="2" key="2">
    <citation type="submission" date="2021-03" db="UniProtKB">
        <authorList>
            <consortium name="EnsemblPlants"/>
        </authorList>
    </citation>
    <scope>IDENTIFICATION</scope>
</reference>
<dbReference type="Gene3D" id="3.30.70.270">
    <property type="match status" value="1"/>
</dbReference>
<dbReference type="InterPro" id="IPR043502">
    <property type="entry name" value="DNA/RNA_pol_sf"/>
</dbReference>
<dbReference type="SUPFAM" id="SSF56672">
    <property type="entry name" value="DNA/RNA polymerases"/>
    <property type="match status" value="1"/>
</dbReference>
<protein>
    <recommendedName>
        <fullName evidence="1">Reverse transcriptase/retrotransposon-derived protein RNase H-like domain-containing protein</fullName>
    </recommendedName>
</protein>
<dbReference type="PANTHER" id="PTHR48475">
    <property type="entry name" value="RIBONUCLEASE H"/>
    <property type="match status" value="1"/>
</dbReference>